<reference evidence="3" key="1">
    <citation type="submission" date="2023-10" db="EMBL/GenBank/DDBJ databases">
        <title>Genome assembly of Pristionchus species.</title>
        <authorList>
            <person name="Yoshida K."/>
            <person name="Sommer R.J."/>
        </authorList>
    </citation>
    <scope>NUCLEOTIDE SEQUENCE</scope>
    <source>
        <strain evidence="3">RS0144</strain>
    </source>
</reference>
<keyword evidence="4" id="KW-1185">Reference proteome</keyword>
<dbReference type="Pfam" id="PF03125">
    <property type="entry name" value="Sre"/>
    <property type="match status" value="1"/>
</dbReference>
<proteinExistence type="inferred from homology"/>
<gene>
    <name evidence="3" type="ORF">PENTCL1PPCAC_1015</name>
</gene>
<dbReference type="InterPro" id="IPR052860">
    <property type="entry name" value="NRL-GPCR1"/>
</dbReference>
<accession>A0AAV5SFA7</accession>
<keyword evidence="2" id="KW-1133">Transmembrane helix</keyword>
<dbReference type="PANTHER" id="PTHR47521">
    <property type="entry name" value="SERPENTINE RECEPTOR, CLASS E (EPSILON)-RELATED"/>
    <property type="match status" value="1"/>
</dbReference>
<dbReference type="AlphaFoldDB" id="A0AAV5SFA7"/>
<comment type="caution">
    <text evidence="3">The sequence shown here is derived from an EMBL/GenBank/DDBJ whole genome shotgun (WGS) entry which is preliminary data.</text>
</comment>
<feature type="transmembrane region" description="Helical" evidence="2">
    <location>
        <begin position="44"/>
        <end position="65"/>
    </location>
</feature>
<evidence type="ECO:0000256" key="1">
    <source>
        <dbReference type="ARBA" id="ARBA00006803"/>
    </source>
</evidence>
<feature type="transmembrane region" description="Helical" evidence="2">
    <location>
        <begin position="77"/>
        <end position="98"/>
    </location>
</feature>
<keyword evidence="2" id="KW-0812">Transmembrane</keyword>
<feature type="non-terminal residue" evidence="3">
    <location>
        <position position="150"/>
    </location>
</feature>
<dbReference type="GO" id="GO:0016020">
    <property type="term" value="C:membrane"/>
    <property type="evidence" value="ECO:0007669"/>
    <property type="project" value="InterPro"/>
</dbReference>
<keyword evidence="2" id="KW-0472">Membrane</keyword>
<evidence type="ECO:0008006" key="5">
    <source>
        <dbReference type="Google" id="ProtNLM"/>
    </source>
</evidence>
<dbReference type="InterPro" id="IPR004151">
    <property type="entry name" value="7TM_GPCR_serpentine_rcpt_Sre"/>
</dbReference>
<feature type="non-terminal residue" evidence="3">
    <location>
        <position position="1"/>
    </location>
</feature>
<organism evidence="3 4">
    <name type="scientific">Pristionchus entomophagus</name>
    <dbReference type="NCBI Taxonomy" id="358040"/>
    <lineage>
        <taxon>Eukaryota</taxon>
        <taxon>Metazoa</taxon>
        <taxon>Ecdysozoa</taxon>
        <taxon>Nematoda</taxon>
        <taxon>Chromadorea</taxon>
        <taxon>Rhabditida</taxon>
        <taxon>Rhabditina</taxon>
        <taxon>Diplogasteromorpha</taxon>
        <taxon>Diplogasteroidea</taxon>
        <taxon>Neodiplogasteridae</taxon>
        <taxon>Pristionchus</taxon>
    </lineage>
</organism>
<dbReference type="EMBL" id="BTSX01000001">
    <property type="protein sequence ID" value="GMS78840.1"/>
    <property type="molecule type" value="Genomic_DNA"/>
</dbReference>
<evidence type="ECO:0000313" key="4">
    <source>
        <dbReference type="Proteomes" id="UP001432027"/>
    </source>
</evidence>
<evidence type="ECO:0000313" key="3">
    <source>
        <dbReference type="EMBL" id="GMS78840.1"/>
    </source>
</evidence>
<dbReference type="GO" id="GO:0007606">
    <property type="term" value="P:sensory perception of chemical stimulus"/>
    <property type="evidence" value="ECO:0007669"/>
    <property type="project" value="InterPro"/>
</dbReference>
<name>A0AAV5SFA7_9BILA</name>
<dbReference type="PANTHER" id="PTHR47521:SF7">
    <property type="entry name" value="SERPENTINE RECEPTOR CLASS EPSILON-6"/>
    <property type="match status" value="1"/>
</dbReference>
<protein>
    <recommendedName>
        <fullName evidence="5">G protein-coupled receptor</fullName>
    </recommendedName>
</protein>
<evidence type="ECO:0000256" key="2">
    <source>
        <dbReference type="SAM" id="Phobius"/>
    </source>
</evidence>
<comment type="similarity">
    <text evidence="1">Belongs to the nematode receptor-like protein sre family.</text>
</comment>
<sequence length="150" mass="17487">FQCFQSVLKYNRRELQKFKRGAQIESYSISKSYQCRENIAIMQVLNRIAGPVAQSCIPCLLFYAFYGNVPASAGLNLLRFICVALYDVSILNVMTCFLRCEPKFRKSIREYKQIDLLFAKLRLFETDDRIIKIAPHETNTYFDMLSRDLG</sequence>
<dbReference type="Proteomes" id="UP001432027">
    <property type="component" value="Unassembled WGS sequence"/>
</dbReference>